<dbReference type="EMBL" id="RBKT01000001">
    <property type="protein sequence ID" value="RKR90679.1"/>
    <property type="molecule type" value="Genomic_DNA"/>
</dbReference>
<dbReference type="Pfam" id="PF03372">
    <property type="entry name" value="Exo_endo_phos"/>
    <property type="match status" value="1"/>
</dbReference>
<dbReference type="Proteomes" id="UP000277671">
    <property type="component" value="Unassembled WGS sequence"/>
</dbReference>
<dbReference type="RefSeq" id="WP_246017234.1">
    <property type="nucleotide sequence ID" value="NZ_RBKT01000001.1"/>
</dbReference>
<feature type="transmembrane region" description="Helical" evidence="1">
    <location>
        <begin position="43"/>
        <end position="62"/>
    </location>
</feature>
<dbReference type="AlphaFoldDB" id="A0A495JRI4"/>
<keyword evidence="4" id="KW-1185">Reference proteome</keyword>
<dbReference type="PANTHER" id="PTHR14859:SF1">
    <property type="entry name" value="PGAP2-INTERACTING PROTEIN"/>
    <property type="match status" value="1"/>
</dbReference>
<keyword evidence="3" id="KW-0255">Endonuclease</keyword>
<keyword evidence="3" id="KW-0540">Nuclease</keyword>
<dbReference type="SUPFAM" id="SSF56219">
    <property type="entry name" value="DNase I-like"/>
    <property type="match status" value="1"/>
</dbReference>
<dbReference type="PANTHER" id="PTHR14859">
    <property type="entry name" value="CALCOFLUOR WHITE HYPERSENSITIVE PROTEIN PRECURSOR"/>
    <property type="match status" value="1"/>
</dbReference>
<feature type="transmembrane region" description="Helical" evidence="1">
    <location>
        <begin position="179"/>
        <end position="203"/>
    </location>
</feature>
<dbReference type="GO" id="GO:0004519">
    <property type="term" value="F:endonuclease activity"/>
    <property type="evidence" value="ECO:0007669"/>
    <property type="project" value="UniProtKB-KW"/>
</dbReference>
<keyword evidence="3" id="KW-0378">Hydrolase</keyword>
<feature type="transmembrane region" description="Helical" evidence="1">
    <location>
        <begin position="149"/>
        <end position="167"/>
    </location>
</feature>
<feature type="transmembrane region" description="Helical" evidence="1">
    <location>
        <begin position="323"/>
        <end position="344"/>
    </location>
</feature>
<keyword evidence="3" id="KW-0269">Exonuclease</keyword>
<keyword evidence="1" id="KW-0472">Membrane</keyword>
<dbReference type="InterPro" id="IPR051916">
    <property type="entry name" value="GPI-anchor_lipid_remodeler"/>
</dbReference>
<proteinExistence type="predicted"/>
<dbReference type="InterPro" id="IPR005135">
    <property type="entry name" value="Endo/exonuclease/phosphatase"/>
</dbReference>
<protein>
    <submittedName>
        <fullName evidence="3">Endonuclease/exonuclease/phosphatase family metal-dependent hydrolase</fullName>
    </submittedName>
</protein>
<dbReference type="GO" id="GO:0004527">
    <property type="term" value="F:exonuclease activity"/>
    <property type="evidence" value="ECO:0007669"/>
    <property type="project" value="UniProtKB-KW"/>
</dbReference>
<dbReference type="GO" id="GO:0016020">
    <property type="term" value="C:membrane"/>
    <property type="evidence" value="ECO:0007669"/>
    <property type="project" value="GOC"/>
</dbReference>
<accession>A0A495JRI4</accession>
<evidence type="ECO:0000256" key="1">
    <source>
        <dbReference type="SAM" id="Phobius"/>
    </source>
</evidence>
<evidence type="ECO:0000313" key="4">
    <source>
        <dbReference type="Proteomes" id="UP000277671"/>
    </source>
</evidence>
<keyword evidence="1" id="KW-0812">Transmembrane</keyword>
<name>A0A495JRI4_9ACTN</name>
<organism evidence="3 4">
    <name type="scientific">Micromonospora pisi</name>
    <dbReference type="NCBI Taxonomy" id="589240"/>
    <lineage>
        <taxon>Bacteria</taxon>
        <taxon>Bacillati</taxon>
        <taxon>Actinomycetota</taxon>
        <taxon>Actinomycetes</taxon>
        <taxon>Micromonosporales</taxon>
        <taxon>Micromonosporaceae</taxon>
        <taxon>Micromonospora</taxon>
    </lineage>
</organism>
<keyword evidence="1" id="KW-1133">Transmembrane helix</keyword>
<feature type="transmembrane region" description="Helical" evidence="1">
    <location>
        <begin position="69"/>
        <end position="87"/>
    </location>
</feature>
<comment type="caution">
    <text evidence="3">The sequence shown here is derived from an EMBL/GenBank/DDBJ whole genome shotgun (WGS) entry which is preliminary data.</text>
</comment>
<sequence length="662" mass="66558">MRRSASPYLAAALGVLLFVDVLRVCLPSIITTFGQAAATPAELMGAFALLWFVLALAAPALFRTVGADRIALVAALTLVGSRALLPATGGGPAQLYLASVGLLAGLVWLAGLAANAPTAVPGLVVGLAAGTVLHTALGTYDLVWRGPEQYLLLVPVAVGFVAAQRTVGGPDPDGPARPWFLVGPALLLWGMLAGSPALAATGASYLAGALAGTDRVAVVPPGGALPLTVLVAAAVGLFLVTGLAAERHRPPRWLYPAALVLGTALFAAGWPLALPVAIPLAAAGLGGCLALASTPTAPAPAGTGGAGGSAATTGPNSTNTRRAYATLAGTLVFVVAAIGYYAAYDLGYPNGWLPLLVAVVVATLAIRAPAPAVPVEGVPVGPVPGIAAGPTRTPRRPWSRSVVVAGTSLAVVAGLLTASGAGAADPFDGNRVRLVAYNIRMGFGLDGRFDLPDLTRTIAGQRPDVVVLSEVDRAWLLNGGHDTLALLAARLDMGYHFAPAADPVWGDAVLTRLPVDSAGTVALPAVGAPTGAQALGVVLRVGDRELVVVSTHLQPPPDGGPVEQARTVARYAAELAAGRPLVLAGDLNTQPGEPAFQALLERGLTDALAADRPLPTSPADRPVEQIDHVLVSDGLAPSDITAVPGTASDHLAVALTLTLPLG</sequence>
<evidence type="ECO:0000313" key="3">
    <source>
        <dbReference type="EMBL" id="RKR90679.1"/>
    </source>
</evidence>
<feature type="transmembrane region" description="Helical" evidence="1">
    <location>
        <begin position="402"/>
        <end position="424"/>
    </location>
</feature>
<dbReference type="InterPro" id="IPR036691">
    <property type="entry name" value="Endo/exonu/phosph_ase_sf"/>
</dbReference>
<dbReference type="Gene3D" id="3.60.10.10">
    <property type="entry name" value="Endonuclease/exonuclease/phosphatase"/>
    <property type="match status" value="1"/>
</dbReference>
<dbReference type="GO" id="GO:0006506">
    <property type="term" value="P:GPI anchor biosynthetic process"/>
    <property type="evidence" value="ECO:0007669"/>
    <property type="project" value="TreeGrafter"/>
</dbReference>
<feature type="transmembrane region" description="Helical" evidence="1">
    <location>
        <begin position="253"/>
        <end position="273"/>
    </location>
</feature>
<reference evidence="3 4" key="1">
    <citation type="submission" date="2018-10" db="EMBL/GenBank/DDBJ databases">
        <title>Sequencing the genomes of 1000 actinobacteria strains.</title>
        <authorList>
            <person name="Klenk H.-P."/>
        </authorList>
    </citation>
    <scope>NUCLEOTIDE SEQUENCE [LARGE SCALE GENOMIC DNA]</scope>
    <source>
        <strain evidence="3 4">DSM 45175</strain>
    </source>
</reference>
<feature type="transmembrane region" description="Helical" evidence="1">
    <location>
        <begin position="223"/>
        <end position="241"/>
    </location>
</feature>
<evidence type="ECO:0000259" key="2">
    <source>
        <dbReference type="Pfam" id="PF03372"/>
    </source>
</evidence>
<feature type="domain" description="Endonuclease/exonuclease/phosphatase" evidence="2">
    <location>
        <begin position="436"/>
        <end position="650"/>
    </location>
</feature>
<gene>
    <name evidence="3" type="ORF">BDK92_5060</name>
</gene>